<evidence type="ECO:0000313" key="5">
    <source>
        <dbReference type="Proteomes" id="UP000492821"/>
    </source>
</evidence>
<evidence type="ECO:0000256" key="2">
    <source>
        <dbReference type="ARBA" id="ARBA00022786"/>
    </source>
</evidence>
<dbReference type="Gene3D" id="3.30.710.10">
    <property type="entry name" value="Potassium Channel Kv1.1, Chain A"/>
    <property type="match status" value="1"/>
</dbReference>
<protein>
    <submittedName>
        <fullName evidence="6">Skp1_POZ domain-containing protein</fullName>
    </submittedName>
</protein>
<dbReference type="InterPro" id="IPR011333">
    <property type="entry name" value="SKP1/BTB/POZ_sf"/>
</dbReference>
<dbReference type="SUPFAM" id="SSF81382">
    <property type="entry name" value="Skp1 dimerisation domain-like"/>
    <property type="match status" value="1"/>
</dbReference>
<evidence type="ECO:0000256" key="3">
    <source>
        <dbReference type="SAM" id="MobiDB-lite"/>
    </source>
</evidence>
<dbReference type="SUPFAM" id="SSF54695">
    <property type="entry name" value="POZ domain"/>
    <property type="match status" value="1"/>
</dbReference>
<feature type="region of interest" description="Disordered" evidence="3">
    <location>
        <begin position="1"/>
        <end position="27"/>
    </location>
</feature>
<proteinExistence type="inferred from homology"/>
<comment type="similarity">
    <text evidence="1">Belongs to the SKP1 family.</text>
</comment>
<dbReference type="GO" id="GO:0006511">
    <property type="term" value="P:ubiquitin-dependent protein catabolic process"/>
    <property type="evidence" value="ECO:0007669"/>
    <property type="project" value="InterPro"/>
</dbReference>
<dbReference type="InterPro" id="IPR016073">
    <property type="entry name" value="Skp1_comp_POZ"/>
</dbReference>
<accession>A0A7E4ULC1</accession>
<dbReference type="WBParaSite" id="Pan_g10136.t1">
    <property type="protein sequence ID" value="Pan_g10136.t1"/>
    <property type="gene ID" value="Pan_g10136"/>
</dbReference>
<reference evidence="5" key="1">
    <citation type="journal article" date="2013" name="Genetics">
        <title>The draft genome and transcriptome of Panagrellus redivivus are shaped by the harsh demands of a free-living lifestyle.</title>
        <authorList>
            <person name="Srinivasan J."/>
            <person name="Dillman A.R."/>
            <person name="Macchietto M.G."/>
            <person name="Heikkinen L."/>
            <person name="Lakso M."/>
            <person name="Fracchia K.M."/>
            <person name="Antoshechkin I."/>
            <person name="Mortazavi A."/>
            <person name="Wong G."/>
            <person name="Sternberg P.W."/>
        </authorList>
    </citation>
    <scope>NUCLEOTIDE SEQUENCE [LARGE SCALE GENOMIC DNA]</scope>
    <source>
        <strain evidence="5">MT8872</strain>
    </source>
</reference>
<name>A0A7E4ULC1_PANRE</name>
<evidence type="ECO:0000313" key="6">
    <source>
        <dbReference type="WBParaSite" id="Pan_g10136.t1"/>
    </source>
</evidence>
<dbReference type="Proteomes" id="UP000492821">
    <property type="component" value="Unassembled WGS sequence"/>
</dbReference>
<dbReference type="InterPro" id="IPR001232">
    <property type="entry name" value="SKP1-like"/>
</dbReference>
<evidence type="ECO:0000256" key="1">
    <source>
        <dbReference type="ARBA" id="ARBA00009993"/>
    </source>
</evidence>
<dbReference type="PANTHER" id="PTHR11165">
    <property type="entry name" value="SKP1"/>
    <property type="match status" value="1"/>
</dbReference>
<sequence>MAAEPQTAQGDARRIEDEELDEELGIPKSKAPELLTLRCKDDVTTQVDKKFIRESQLIIDSLQFSDASDNELPLTHVTSATLNNVIKFMKYFENEKKYAKPANFHDFDRLADDHPATVFLAGLSSDDMGDLVNAASYMQTDRLIDYCLLIAIRATHGRTVHEIRAELMLPDNYSEEEEKAFRDRHTVP</sequence>
<keyword evidence="2" id="KW-0833">Ubl conjugation pathway</keyword>
<dbReference type="SMART" id="SM00512">
    <property type="entry name" value="Skp1"/>
    <property type="match status" value="1"/>
</dbReference>
<dbReference type="Pfam" id="PF03931">
    <property type="entry name" value="Skp1_POZ"/>
    <property type="match status" value="1"/>
</dbReference>
<dbReference type="InterPro" id="IPR016897">
    <property type="entry name" value="SKP1"/>
</dbReference>
<evidence type="ECO:0000259" key="4">
    <source>
        <dbReference type="Pfam" id="PF03931"/>
    </source>
</evidence>
<dbReference type="InterPro" id="IPR036296">
    <property type="entry name" value="SKP1-like_dim_sf"/>
</dbReference>
<reference evidence="6" key="2">
    <citation type="submission" date="2020-10" db="UniProtKB">
        <authorList>
            <consortium name="WormBaseParasite"/>
        </authorList>
    </citation>
    <scope>IDENTIFICATION</scope>
</reference>
<dbReference type="AlphaFoldDB" id="A0A7E4ULC1"/>
<feature type="domain" description="SKP1 component POZ" evidence="4">
    <location>
        <begin position="35"/>
        <end position="92"/>
    </location>
</feature>
<organism evidence="5 6">
    <name type="scientific">Panagrellus redivivus</name>
    <name type="common">Microworm</name>
    <dbReference type="NCBI Taxonomy" id="6233"/>
    <lineage>
        <taxon>Eukaryota</taxon>
        <taxon>Metazoa</taxon>
        <taxon>Ecdysozoa</taxon>
        <taxon>Nematoda</taxon>
        <taxon>Chromadorea</taxon>
        <taxon>Rhabditida</taxon>
        <taxon>Tylenchina</taxon>
        <taxon>Panagrolaimomorpha</taxon>
        <taxon>Panagrolaimoidea</taxon>
        <taxon>Panagrolaimidae</taxon>
        <taxon>Panagrellus</taxon>
    </lineage>
</organism>
<keyword evidence="5" id="KW-1185">Reference proteome</keyword>